<dbReference type="STRING" id="1802055.A3A74_05660"/>
<keyword evidence="1" id="KW-0472">Membrane</keyword>
<gene>
    <name evidence="2" type="ORF">A3A74_05660</name>
</gene>
<evidence type="ECO:0000256" key="1">
    <source>
        <dbReference type="SAM" id="Phobius"/>
    </source>
</evidence>
<feature type="transmembrane region" description="Helical" evidence="1">
    <location>
        <begin position="7"/>
        <end position="24"/>
    </location>
</feature>
<feature type="transmembrane region" description="Helical" evidence="1">
    <location>
        <begin position="203"/>
        <end position="222"/>
    </location>
</feature>
<organism evidence="2 3">
    <name type="scientific">Candidatus Roizmanbacteria bacterium RIFCSPLOWO2_01_FULL_35_13</name>
    <dbReference type="NCBI Taxonomy" id="1802055"/>
    <lineage>
        <taxon>Bacteria</taxon>
        <taxon>Candidatus Roizmaniibacteriota</taxon>
    </lineage>
</organism>
<dbReference type="AlphaFoldDB" id="A0A1F7I734"/>
<proteinExistence type="predicted"/>
<feature type="transmembrane region" description="Helical" evidence="1">
    <location>
        <begin position="275"/>
        <end position="292"/>
    </location>
</feature>
<evidence type="ECO:0000313" key="3">
    <source>
        <dbReference type="Proteomes" id="UP000179270"/>
    </source>
</evidence>
<evidence type="ECO:0008006" key="4">
    <source>
        <dbReference type="Google" id="ProtNLM"/>
    </source>
</evidence>
<dbReference type="Proteomes" id="UP000179270">
    <property type="component" value="Unassembled WGS sequence"/>
</dbReference>
<dbReference type="EMBL" id="MGAF01000058">
    <property type="protein sequence ID" value="OGK39082.1"/>
    <property type="molecule type" value="Genomic_DNA"/>
</dbReference>
<name>A0A1F7I734_9BACT</name>
<feature type="transmembrane region" description="Helical" evidence="1">
    <location>
        <begin position="167"/>
        <end position="197"/>
    </location>
</feature>
<feature type="transmembrane region" description="Helical" evidence="1">
    <location>
        <begin position="91"/>
        <end position="111"/>
    </location>
</feature>
<sequence>MKIEKKQILLLLVFIFLYIFIRFVNFTGHLNFSFDQAWTSTRALEIWRNKELTLVGPGSSIVTGGKQILQGSINYYFLLVFLLLGNFEPLISSYLFMIFTALMIIPLFYGVKLLFNQKAAILIISLYSLLPLYIDFSRFFFGPNFQFSLIPFLILFTGFYKKTKKQIYLFLVFFMIGVISQFHFATLIFFPIFLVYVNTRFRFIVALSGFLLGFSPIIIFELKNKFYNLVVFLEYLKNSKSLANFQLLPHRYLSLSLILFIFLAGYLRKKITDKIIFVSCLLFLVVDLLIYFPKPKNAFGMADNWNYPMEKKAYEIIKKAMPAGRQENLQDFNIVNLVYDNLSVVIKYQMKKDNYLIDFDDYYHNKYLFVINKNENIFNNPAYEVNTFKPRKKLNQWKLNDSYYLYLFERLK</sequence>
<evidence type="ECO:0000313" key="2">
    <source>
        <dbReference type="EMBL" id="OGK39082.1"/>
    </source>
</evidence>
<feature type="transmembrane region" description="Helical" evidence="1">
    <location>
        <begin position="118"/>
        <end position="134"/>
    </location>
</feature>
<feature type="transmembrane region" description="Helical" evidence="1">
    <location>
        <begin position="242"/>
        <end position="263"/>
    </location>
</feature>
<keyword evidence="1" id="KW-1133">Transmembrane helix</keyword>
<reference evidence="2 3" key="1">
    <citation type="journal article" date="2016" name="Nat. Commun.">
        <title>Thousands of microbial genomes shed light on interconnected biogeochemical processes in an aquifer system.</title>
        <authorList>
            <person name="Anantharaman K."/>
            <person name="Brown C.T."/>
            <person name="Hug L.A."/>
            <person name="Sharon I."/>
            <person name="Castelle C.J."/>
            <person name="Probst A.J."/>
            <person name="Thomas B.C."/>
            <person name="Singh A."/>
            <person name="Wilkins M.J."/>
            <person name="Karaoz U."/>
            <person name="Brodie E.L."/>
            <person name="Williams K.H."/>
            <person name="Hubbard S.S."/>
            <person name="Banfield J.F."/>
        </authorList>
    </citation>
    <scope>NUCLEOTIDE SEQUENCE [LARGE SCALE GENOMIC DNA]</scope>
</reference>
<protein>
    <recommendedName>
        <fullName evidence="4">Glycosyltransferase RgtA/B/C/D-like domain-containing protein</fullName>
    </recommendedName>
</protein>
<keyword evidence="1" id="KW-0812">Transmembrane</keyword>
<comment type="caution">
    <text evidence="2">The sequence shown here is derived from an EMBL/GenBank/DDBJ whole genome shotgun (WGS) entry which is preliminary data.</text>
</comment>
<accession>A0A1F7I734</accession>